<evidence type="ECO:0000313" key="1">
    <source>
        <dbReference type="EMBL" id="AHK21977.1"/>
    </source>
</evidence>
<keyword evidence="2" id="KW-1185">Reference proteome</keyword>
<dbReference type="EMBL" id="CP007230">
    <property type="protein sequence ID" value="AHK21977.1"/>
    <property type="molecule type" value="Genomic_DNA"/>
</dbReference>
<reference evidence="1 2" key="1">
    <citation type="journal article" date="2014" name="Genome Announc.">
        <title>Genome Sequence of Yersinia similis Y228T, a Member of the Yersinia pseudotuberculosis Complex.</title>
        <authorList>
            <person name="Sprague L.D."/>
            <person name="Neubauer H."/>
        </authorList>
    </citation>
    <scope>NUCLEOTIDE SEQUENCE [LARGE SCALE GENOMIC DNA]</scope>
    <source>
        <strain evidence="1 2">228</strain>
    </source>
</reference>
<organism evidence="1 2">
    <name type="scientific">Yersinia similis</name>
    <dbReference type="NCBI Taxonomy" id="367190"/>
    <lineage>
        <taxon>Bacteria</taxon>
        <taxon>Pseudomonadati</taxon>
        <taxon>Pseudomonadota</taxon>
        <taxon>Gammaproteobacteria</taxon>
        <taxon>Enterobacterales</taxon>
        <taxon>Yersiniaceae</taxon>
        <taxon>Yersinia</taxon>
    </lineage>
</organism>
<dbReference type="Proteomes" id="UP000019439">
    <property type="component" value="Chromosome"/>
</dbReference>
<proteinExistence type="predicted"/>
<gene>
    <name evidence="1" type="ORF">BF17_14280</name>
</gene>
<sequence>MILIKQRKLQVIHSTHREEHRYQCASLCKKWRLANLVLAGAAAKDTAQQWNKVVISGAYFRLLQLRRPALWQTTIG</sequence>
<evidence type="ECO:0000313" key="2">
    <source>
        <dbReference type="Proteomes" id="UP000019439"/>
    </source>
</evidence>
<protein>
    <submittedName>
        <fullName evidence="1">Uncharacterized protein</fullName>
    </submittedName>
</protein>
<name>A0ABN4CVT8_9GAMM</name>
<accession>A0ABN4CVT8</accession>